<feature type="compositionally biased region" description="Polar residues" evidence="10">
    <location>
        <begin position="117"/>
        <end position="133"/>
    </location>
</feature>
<evidence type="ECO:0000256" key="7">
    <source>
        <dbReference type="ARBA" id="ARBA00022933"/>
    </source>
</evidence>
<evidence type="ECO:0000256" key="5">
    <source>
        <dbReference type="ARBA" id="ARBA00022692"/>
    </source>
</evidence>
<feature type="region of interest" description="Disordered" evidence="10">
    <location>
        <begin position="100"/>
        <end position="164"/>
    </location>
</feature>
<dbReference type="PANTHER" id="PTHR28621">
    <property type="entry name" value="SELENOPROTEIN S"/>
    <property type="match status" value="1"/>
</dbReference>
<keyword evidence="6" id="KW-0256">Endoplasmic reticulum</keyword>
<dbReference type="Gene3D" id="6.10.250.2950">
    <property type="match status" value="1"/>
</dbReference>
<dbReference type="AlphaFoldDB" id="A0A9N9XMP0"/>
<comment type="similarity">
    <text evidence="3">Belongs to the selenoprotein S family.</text>
</comment>
<accession>A0A9N9XMP0</accession>
<dbReference type="GO" id="GO:0036502">
    <property type="term" value="C:Derlin-1-VIMP complex"/>
    <property type="evidence" value="ECO:0007669"/>
    <property type="project" value="TreeGrafter"/>
</dbReference>
<evidence type="ECO:0000313" key="13">
    <source>
        <dbReference type="Proteomes" id="UP001153712"/>
    </source>
</evidence>
<keyword evidence="13" id="KW-1185">Reference proteome</keyword>
<evidence type="ECO:0000313" key="12">
    <source>
        <dbReference type="EMBL" id="CAG9857465.1"/>
    </source>
</evidence>
<evidence type="ECO:0000256" key="11">
    <source>
        <dbReference type="SAM" id="Phobius"/>
    </source>
</evidence>
<dbReference type="GO" id="GO:0030968">
    <property type="term" value="P:endoplasmic reticulum unfolded protein response"/>
    <property type="evidence" value="ECO:0007669"/>
    <property type="project" value="TreeGrafter"/>
</dbReference>
<dbReference type="PANTHER" id="PTHR28621:SF1">
    <property type="entry name" value="SELENOPROTEIN S"/>
    <property type="match status" value="1"/>
</dbReference>
<dbReference type="EMBL" id="OU900107">
    <property type="protein sequence ID" value="CAG9857465.1"/>
    <property type="molecule type" value="Genomic_DNA"/>
</dbReference>
<keyword evidence="9 11" id="KW-0472">Membrane</keyword>
<organism evidence="12 13">
    <name type="scientific">Phyllotreta striolata</name>
    <name type="common">Striped flea beetle</name>
    <name type="synonym">Crioceris striolata</name>
    <dbReference type="NCBI Taxonomy" id="444603"/>
    <lineage>
        <taxon>Eukaryota</taxon>
        <taxon>Metazoa</taxon>
        <taxon>Ecdysozoa</taxon>
        <taxon>Arthropoda</taxon>
        <taxon>Hexapoda</taxon>
        <taxon>Insecta</taxon>
        <taxon>Pterygota</taxon>
        <taxon>Neoptera</taxon>
        <taxon>Endopterygota</taxon>
        <taxon>Coleoptera</taxon>
        <taxon>Polyphaga</taxon>
        <taxon>Cucujiformia</taxon>
        <taxon>Chrysomeloidea</taxon>
        <taxon>Chrysomelidae</taxon>
        <taxon>Galerucinae</taxon>
        <taxon>Alticini</taxon>
        <taxon>Phyllotreta</taxon>
    </lineage>
</organism>
<evidence type="ECO:0000256" key="10">
    <source>
        <dbReference type="SAM" id="MobiDB-lite"/>
    </source>
</evidence>
<feature type="transmembrane region" description="Helical" evidence="11">
    <location>
        <begin position="21"/>
        <end position="40"/>
    </location>
</feature>
<evidence type="ECO:0000256" key="9">
    <source>
        <dbReference type="ARBA" id="ARBA00023136"/>
    </source>
</evidence>
<evidence type="ECO:0000256" key="1">
    <source>
        <dbReference type="ARBA" id="ARBA00004389"/>
    </source>
</evidence>
<evidence type="ECO:0000256" key="8">
    <source>
        <dbReference type="ARBA" id="ARBA00022989"/>
    </source>
</evidence>
<name>A0A9N9XMP0_PHYSR</name>
<evidence type="ECO:0000256" key="2">
    <source>
        <dbReference type="ARBA" id="ARBA00004496"/>
    </source>
</evidence>
<dbReference type="Proteomes" id="UP001153712">
    <property type="component" value="Chromosome 14"/>
</dbReference>
<evidence type="ECO:0000256" key="6">
    <source>
        <dbReference type="ARBA" id="ARBA00022824"/>
    </source>
</evidence>
<keyword evidence="5 11" id="KW-0812">Transmembrane</keyword>
<reference evidence="12" key="1">
    <citation type="submission" date="2022-01" db="EMBL/GenBank/DDBJ databases">
        <authorList>
            <person name="King R."/>
        </authorList>
    </citation>
    <scope>NUCLEOTIDE SEQUENCE</scope>
</reference>
<evidence type="ECO:0008006" key="14">
    <source>
        <dbReference type="Google" id="ProtNLM"/>
    </source>
</evidence>
<evidence type="ECO:0000256" key="4">
    <source>
        <dbReference type="ARBA" id="ARBA00022490"/>
    </source>
</evidence>
<sequence length="164" mass="18958">MDEEITYPNHFSNIISPVLDIITNYGWYMLISLVITFYLYDKYLRSLVRSYKAEKDEAEYSAKYHKNPDLLSERLRAQEKRTLELQEKYKRDLELFKQKQQEKEEKKVNELLDKYNNGGNTLGPSTSKRSQSFKPEYNPLMGSGSSSTYKAPKRSACGGGGCGK</sequence>
<keyword evidence="7" id="KW-0712">Selenocysteine</keyword>
<feature type="compositionally biased region" description="Basic and acidic residues" evidence="10">
    <location>
        <begin position="100"/>
        <end position="113"/>
    </location>
</feature>
<keyword evidence="8 11" id="KW-1133">Transmembrane helix</keyword>
<proteinExistence type="inferred from homology"/>
<evidence type="ECO:0000256" key="3">
    <source>
        <dbReference type="ARBA" id="ARBA00011034"/>
    </source>
</evidence>
<dbReference type="Pfam" id="PF06936">
    <property type="entry name" value="Selenoprotein_S"/>
    <property type="match status" value="1"/>
</dbReference>
<dbReference type="GO" id="GO:0036513">
    <property type="term" value="C:Derlin-1 retrotranslocation complex"/>
    <property type="evidence" value="ECO:0007669"/>
    <property type="project" value="TreeGrafter"/>
</dbReference>
<dbReference type="OrthoDB" id="75792at2759"/>
<comment type="subcellular location">
    <subcellularLocation>
        <location evidence="2">Cytoplasm</location>
    </subcellularLocation>
    <subcellularLocation>
        <location evidence="1">Endoplasmic reticulum membrane</location>
        <topology evidence="1">Single-pass membrane protein</topology>
    </subcellularLocation>
</comment>
<dbReference type="InterPro" id="IPR009703">
    <property type="entry name" value="Selenoprotein_S"/>
</dbReference>
<dbReference type="GO" id="GO:0030970">
    <property type="term" value="P:retrograde protein transport, ER to cytosol"/>
    <property type="evidence" value="ECO:0007669"/>
    <property type="project" value="TreeGrafter"/>
</dbReference>
<protein>
    <recommendedName>
        <fullName evidence="14">Selenoprotein S</fullName>
    </recommendedName>
</protein>
<keyword evidence="4" id="KW-0963">Cytoplasm</keyword>
<gene>
    <name evidence="12" type="ORF">PHYEVI_LOCUS3870</name>
</gene>